<keyword evidence="3" id="KW-1185">Reference proteome</keyword>
<dbReference type="RefSeq" id="WP_011231755.1">
    <property type="nucleotide sequence ID" value="NC_006510.1"/>
</dbReference>
<dbReference type="STRING" id="235909.GK2273"/>
<accession>Q5KXM8</accession>
<evidence type="ECO:0000313" key="2">
    <source>
        <dbReference type="EMBL" id="BAD76558.1"/>
    </source>
</evidence>
<dbReference type="KEGG" id="gka:GK2273"/>
<dbReference type="InterPro" id="IPR010559">
    <property type="entry name" value="Sig_transdc_His_kin_internal"/>
</dbReference>
<gene>
    <name evidence="2" type="ordered locus">GK2273</name>
</gene>
<protein>
    <submittedName>
        <fullName evidence="2">Hypothetical conserved protein</fullName>
    </submittedName>
</protein>
<dbReference type="InterPro" id="IPR036890">
    <property type="entry name" value="HATPase_C_sf"/>
</dbReference>
<reference evidence="2 3" key="1">
    <citation type="journal article" date="2004" name="Nucleic Acids Res.">
        <title>Thermoadaptation trait revealed by the genome sequence of thermophilic Geobacillus kaustophilus.</title>
        <authorList>
            <person name="Takami H."/>
            <person name="Takaki Y."/>
            <person name="Chee G.J."/>
            <person name="Nishi S."/>
            <person name="Shimamura S."/>
            <person name="Suzuki H."/>
            <person name="Matsui S."/>
            <person name="Uchiyama I."/>
        </authorList>
    </citation>
    <scope>NUCLEOTIDE SEQUENCE [LARGE SCALE GENOMIC DNA]</scope>
    <source>
        <strain evidence="2 3">HTA426</strain>
    </source>
</reference>
<dbReference type="HOGENOM" id="CLU_020473_2_5_9"/>
<evidence type="ECO:0000313" key="3">
    <source>
        <dbReference type="Proteomes" id="UP000001172"/>
    </source>
</evidence>
<dbReference type="Gene3D" id="3.30.565.10">
    <property type="entry name" value="Histidine kinase-like ATPase, C-terminal domain"/>
    <property type="match status" value="1"/>
</dbReference>
<dbReference type="PANTHER" id="PTHR34220">
    <property type="entry name" value="SENSOR HISTIDINE KINASE YPDA"/>
    <property type="match status" value="1"/>
</dbReference>
<dbReference type="GO" id="GO:0016020">
    <property type="term" value="C:membrane"/>
    <property type="evidence" value="ECO:0007669"/>
    <property type="project" value="InterPro"/>
</dbReference>
<dbReference type="InterPro" id="IPR050640">
    <property type="entry name" value="Bact_2-comp_sensor_kinase"/>
</dbReference>
<dbReference type="PANTHER" id="PTHR34220:SF7">
    <property type="entry name" value="SENSOR HISTIDINE KINASE YPDA"/>
    <property type="match status" value="1"/>
</dbReference>
<dbReference type="EMBL" id="BA000043">
    <property type="protein sequence ID" value="BAD76558.1"/>
    <property type="molecule type" value="Genomic_DNA"/>
</dbReference>
<dbReference type="SUPFAM" id="SSF55874">
    <property type="entry name" value="ATPase domain of HSP90 chaperone/DNA topoisomerase II/histidine kinase"/>
    <property type="match status" value="1"/>
</dbReference>
<organism evidence="2 3">
    <name type="scientific">Geobacillus kaustophilus (strain HTA426)</name>
    <dbReference type="NCBI Taxonomy" id="235909"/>
    <lineage>
        <taxon>Bacteria</taxon>
        <taxon>Bacillati</taxon>
        <taxon>Bacillota</taxon>
        <taxon>Bacilli</taxon>
        <taxon>Bacillales</taxon>
        <taxon>Anoxybacillaceae</taxon>
        <taxon>Geobacillus</taxon>
        <taxon>Geobacillus thermoleovorans group</taxon>
    </lineage>
</organism>
<proteinExistence type="predicted"/>
<feature type="domain" description="Signal transduction histidine kinase internal region" evidence="1">
    <location>
        <begin position="57"/>
        <end position="134"/>
    </location>
</feature>
<dbReference type="eggNOG" id="COG2972">
    <property type="taxonomic scope" value="Bacteria"/>
</dbReference>
<dbReference type="Proteomes" id="UP000001172">
    <property type="component" value="Chromosome"/>
</dbReference>
<name>Q5KXM8_GEOKA</name>
<dbReference type="AlphaFoldDB" id="Q5KXM8"/>
<dbReference type="GO" id="GO:0000155">
    <property type="term" value="F:phosphorelay sensor kinase activity"/>
    <property type="evidence" value="ECO:0007669"/>
    <property type="project" value="InterPro"/>
</dbReference>
<dbReference type="Pfam" id="PF06580">
    <property type="entry name" value="His_kinase"/>
    <property type="match status" value="1"/>
</dbReference>
<evidence type="ECO:0000259" key="1">
    <source>
        <dbReference type="Pfam" id="PF06580"/>
    </source>
</evidence>
<sequence length="250" mass="28800">MMIAEPLFHLILIFSVLLPLVSLTVLALLGVAEKEVDYWQLEHARLRLEKELQESKYMQLHQQIRPHFFFNALNAFLSLARLGKNEEMIRGMEHFALFLRDSYETKQPLIPFKQEWAHTSNYLAVQQLRFGSRLSVSVQMDPDGERALIPSYTLQTLVENAFKHGLEKKAGEKCLAIDFRRQGNWVYLRVCDNGNEGKELSIANGGVGLDNLRKRFALLFDLPTQLVLQKDERGWTEALVVWPYVPGDEG</sequence>